<evidence type="ECO:0000313" key="10">
    <source>
        <dbReference type="EMBL" id="TKR93543.1"/>
    </source>
</evidence>
<dbReference type="Gene3D" id="1.10.220.100">
    <property type="entry name" value="conserved c-terminal region of ge- 1"/>
    <property type="match status" value="1"/>
</dbReference>
<feature type="region of interest" description="Disordered" evidence="7">
    <location>
        <begin position="1"/>
        <end position="21"/>
    </location>
</feature>
<comment type="subcellular location">
    <subcellularLocation>
        <location evidence="1">Cytoplasm</location>
    </subcellularLocation>
</comment>
<sequence length="826" mass="91798">MEQMSPSSFSEKHSLHGRSDPIRFTAGRDVLLRAENDDIPKSRHSERVCVKTLTQYKGMQRIYGRILDARNSTVAYRIFNERTGEAVRVLGFDEQTLRVVIKDFKFQIADVQWSNGGNTLAVTDVQGNLYIYDFDREESDLGKMTRQVTIIRCHKTGDAKQRPTPRISWCPFVRPEGSDPSEDKLIVALSVGNTIDLFDINELCADGKLNFDIDEESTEMKLPGHFRMVVQKPAIAVRISPDGTAIAVATEDSIYFYVASNEPEKFKLAQAWAPSINEKIHDFVFLDDVTTPRKGINGDTFWKHSLVFFDKGRFVNIIDERWSTVGRLKISEKAAADTALLVSVDPSGRFVFLSDFEDGMVYSFEMGVAGGQMRFLSVTQITYCSNVVYNYMVPYAVSITAKPAKRSQSSDCSTSGSEGVAEIAIVDFIGLSSSSVCQLHVELDVTPVDALSIEDEENIEEEIKDSSETGSTSGAEDEQKAETSGLYVRSKSAPENKEIGKESPDEYTESTSERSASSDSAHANGYSSKDIAELTGQIADLNETVGLLTSRIEAMEEQRHQLQENMRSEMCAVLENISDEISTRDAKMVGQVDEMLKQQHAVFEKIVTSAVDSISVTSTNSVEAEMTEVCKRVINDMMCNRLVPAMEQLCSQMFESLNSRFAEGLQEYVDQVKASTAQIHSAQMAATPAQQPTDSLIGLIENGEVNRAFQIAVNSGDLSTIMFVCNKVDPDQFFALETVPLTQSCLLSLLVHLSAKLDTDVELKMKYIDYVTMALDLKEIANNLETRESLVKVSESFASIVNNERMSSTNRRSIRLLQQLITGSLN</sequence>
<keyword evidence="11" id="KW-1185">Reference proteome</keyword>
<dbReference type="Gene3D" id="6.10.140.270">
    <property type="match status" value="1"/>
</dbReference>
<name>A0A4U5PBL5_STECR</name>
<comment type="caution">
    <text evidence="10">The sequence shown here is derived from an EMBL/GenBank/DDBJ whole genome shotgun (WGS) entry which is preliminary data.</text>
</comment>
<feature type="compositionally biased region" description="Low complexity" evidence="7">
    <location>
        <begin position="509"/>
        <end position="521"/>
    </location>
</feature>
<evidence type="ECO:0000256" key="3">
    <source>
        <dbReference type="ARBA" id="ARBA00022574"/>
    </source>
</evidence>
<feature type="domain" description="Enhancer of mRNA-decapping protein 4 WD40 repeat region" evidence="8">
    <location>
        <begin position="45"/>
        <end position="367"/>
    </location>
</feature>
<evidence type="ECO:0000256" key="5">
    <source>
        <dbReference type="ARBA" id="ARBA00023054"/>
    </source>
</evidence>
<dbReference type="GO" id="GO:0000932">
    <property type="term" value="C:P-body"/>
    <property type="evidence" value="ECO:0007669"/>
    <property type="project" value="TreeGrafter"/>
</dbReference>
<feature type="region of interest" description="Disordered" evidence="7">
    <location>
        <begin position="461"/>
        <end position="524"/>
    </location>
</feature>
<reference evidence="10 11" key="2">
    <citation type="journal article" date="2019" name="G3 (Bethesda)">
        <title>Hybrid Assembly of the Genome of the Entomopathogenic Nematode Steinernema carpocapsae Identifies the X-Chromosome.</title>
        <authorList>
            <person name="Serra L."/>
            <person name="Macchietto M."/>
            <person name="Macias-Munoz A."/>
            <person name="McGill C.J."/>
            <person name="Rodriguez I.M."/>
            <person name="Rodriguez B."/>
            <person name="Murad R."/>
            <person name="Mortazavi A."/>
        </authorList>
    </citation>
    <scope>NUCLEOTIDE SEQUENCE [LARGE SCALE GENOMIC DNA]</scope>
    <source>
        <strain evidence="10 11">ALL</strain>
    </source>
</reference>
<evidence type="ECO:0000259" key="8">
    <source>
        <dbReference type="Pfam" id="PF16529"/>
    </source>
</evidence>
<evidence type="ECO:0000313" key="11">
    <source>
        <dbReference type="Proteomes" id="UP000298663"/>
    </source>
</evidence>
<dbReference type="InterPro" id="IPR044938">
    <property type="entry name" value="EDC4_C_sf"/>
</dbReference>
<accession>A0A4U5PBL5</accession>
<protein>
    <submittedName>
        <fullName evidence="10">Uncharacterized protein</fullName>
    </submittedName>
</protein>
<dbReference type="InterPro" id="IPR032401">
    <property type="entry name" value="EDC4_WD40"/>
</dbReference>
<dbReference type="Gene3D" id="2.130.10.10">
    <property type="entry name" value="YVTN repeat-like/Quinoprotein amine dehydrogenase"/>
    <property type="match status" value="1"/>
</dbReference>
<feature type="compositionally biased region" description="Basic and acidic residues" evidence="7">
    <location>
        <begin position="10"/>
        <end position="21"/>
    </location>
</feature>
<keyword evidence="5 6" id="KW-0175">Coiled coil</keyword>
<dbReference type="STRING" id="34508.A0A4U5PBL5"/>
<dbReference type="PANTHER" id="PTHR15598:SF5">
    <property type="entry name" value="ENHANCER OF MRNA-DECAPPING PROTEIN 4"/>
    <property type="match status" value="1"/>
</dbReference>
<evidence type="ECO:0000256" key="2">
    <source>
        <dbReference type="ARBA" id="ARBA00022490"/>
    </source>
</evidence>
<gene>
    <name evidence="10" type="ORF">L596_007975</name>
</gene>
<keyword evidence="4" id="KW-0677">Repeat</keyword>
<dbReference type="InterPro" id="IPR015943">
    <property type="entry name" value="WD40/YVTN_repeat-like_dom_sf"/>
</dbReference>
<dbReference type="InterPro" id="IPR049404">
    <property type="entry name" value="EDC4_C"/>
</dbReference>
<feature type="coiled-coil region" evidence="6">
    <location>
        <begin position="538"/>
        <end position="572"/>
    </location>
</feature>
<keyword evidence="2" id="KW-0963">Cytoplasm</keyword>
<dbReference type="AlphaFoldDB" id="A0A4U5PBL5"/>
<evidence type="ECO:0000256" key="1">
    <source>
        <dbReference type="ARBA" id="ARBA00004496"/>
    </source>
</evidence>
<dbReference type="GO" id="GO:0031087">
    <property type="term" value="P:deadenylation-independent decapping of nuclear-transcribed mRNA"/>
    <property type="evidence" value="ECO:0007669"/>
    <property type="project" value="InterPro"/>
</dbReference>
<dbReference type="Pfam" id="PF16529">
    <property type="entry name" value="Ge1_WD40"/>
    <property type="match status" value="1"/>
</dbReference>
<dbReference type="Proteomes" id="UP000298663">
    <property type="component" value="Unassembled WGS sequence"/>
</dbReference>
<feature type="compositionally biased region" description="Basic and acidic residues" evidence="7">
    <location>
        <begin position="492"/>
        <end position="504"/>
    </location>
</feature>
<dbReference type="EMBL" id="AZBU02000002">
    <property type="protein sequence ID" value="TKR93543.1"/>
    <property type="molecule type" value="Genomic_DNA"/>
</dbReference>
<dbReference type="SUPFAM" id="SSF101908">
    <property type="entry name" value="Putative isomerase YbhE"/>
    <property type="match status" value="1"/>
</dbReference>
<evidence type="ECO:0000256" key="7">
    <source>
        <dbReference type="SAM" id="MobiDB-lite"/>
    </source>
</evidence>
<dbReference type="OrthoDB" id="21128at2759"/>
<keyword evidence="3" id="KW-0853">WD repeat</keyword>
<feature type="domain" description="Enhancer of mRNA-decapping protein 4 C-terminal" evidence="9">
    <location>
        <begin position="699"/>
        <end position="805"/>
    </location>
</feature>
<evidence type="ECO:0000256" key="6">
    <source>
        <dbReference type="SAM" id="Coils"/>
    </source>
</evidence>
<dbReference type="PANTHER" id="PTHR15598">
    <property type="entry name" value="ENHANCER OF MRNA-DECAPPING PROTEIN 4"/>
    <property type="match status" value="1"/>
</dbReference>
<dbReference type="InterPro" id="IPR045152">
    <property type="entry name" value="EDC4-like"/>
</dbReference>
<organism evidence="10 11">
    <name type="scientific">Steinernema carpocapsae</name>
    <name type="common">Entomopathogenic nematode</name>
    <dbReference type="NCBI Taxonomy" id="34508"/>
    <lineage>
        <taxon>Eukaryota</taxon>
        <taxon>Metazoa</taxon>
        <taxon>Ecdysozoa</taxon>
        <taxon>Nematoda</taxon>
        <taxon>Chromadorea</taxon>
        <taxon>Rhabditida</taxon>
        <taxon>Tylenchina</taxon>
        <taxon>Panagrolaimomorpha</taxon>
        <taxon>Strongyloidoidea</taxon>
        <taxon>Steinernematidae</taxon>
        <taxon>Steinernema</taxon>
    </lineage>
</organism>
<evidence type="ECO:0000259" key="9">
    <source>
        <dbReference type="Pfam" id="PF21289"/>
    </source>
</evidence>
<evidence type="ECO:0000256" key="4">
    <source>
        <dbReference type="ARBA" id="ARBA00022737"/>
    </source>
</evidence>
<reference evidence="10 11" key="1">
    <citation type="journal article" date="2015" name="Genome Biol.">
        <title>Comparative genomics of Steinernema reveals deeply conserved gene regulatory networks.</title>
        <authorList>
            <person name="Dillman A.R."/>
            <person name="Macchietto M."/>
            <person name="Porter C.F."/>
            <person name="Rogers A."/>
            <person name="Williams B."/>
            <person name="Antoshechkin I."/>
            <person name="Lee M.M."/>
            <person name="Goodwin Z."/>
            <person name="Lu X."/>
            <person name="Lewis E.E."/>
            <person name="Goodrich-Blair H."/>
            <person name="Stock S.P."/>
            <person name="Adams B.J."/>
            <person name="Sternberg P.W."/>
            <person name="Mortazavi A."/>
        </authorList>
    </citation>
    <scope>NUCLEOTIDE SEQUENCE [LARGE SCALE GENOMIC DNA]</scope>
    <source>
        <strain evidence="10 11">ALL</strain>
    </source>
</reference>
<dbReference type="Pfam" id="PF21289">
    <property type="entry name" value="EDC4_C"/>
    <property type="match status" value="1"/>
</dbReference>
<proteinExistence type="predicted"/>